<evidence type="ECO:0000313" key="1">
    <source>
        <dbReference type="EMBL" id="DAD84751.1"/>
    </source>
</evidence>
<accession>A0A8S5MRM3</accession>
<sequence length="62" mass="7345">MTVLIKQRTPDPDTLERHDYTRKNVVKVKVCKSLDKCFYLYLEDAEGNSIHYSLSCFDFEIQ</sequence>
<organism evidence="1">
    <name type="scientific">Siphoviridae sp. ctqED62</name>
    <dbReference type="NCBI Taxonomy" id="2826468"/>
    <lineage>
        <taxon>Viruses</taxon>
        <taxon>Duplodnaviria</taxon>
        <taxon>Heunggongvirae</taxon>
        <taxon>Uroviricota</taxon>
        <taxon>Caudoviricetes</taxon>
    </lineage>
</organism>
<reference evidence="1" key="1">
    <citation type="journal article" date="2021" name="Proc. Natl. Acad. Sci. U.S.A.">
        <title>A Catalog of Tens of Thousands of Viruses from Human Metagenomes Reveals Hidden Associations with Chronic Diseases.</title>
        <authorList>
            <person name="Tisza M.J."/>
            <person name="Buck C.B."/>
        </authorList>
    </citation>
    <scope>NUCLEOTIDE SEQUENCE</scope>
    <source>
        <strain evidence="1">CtqED62</strain>
    </source>
</reference>
<name>A0A8S5MRM3_9CAUD</name>
<proteinExistence type="predicted"/>
<protein>
    <submittedName>
        <fullName evidence="1">Uncharacterized protein</fullName>
    </submittedName>
</protein>
<dbReference type="EMBL" id="BK014965">
    <property type="protein sequence ID" value="DAD84751.1"/>
    <property type="molecule type" value="Genomic_DNA"/>
</dbReference>